<evidence type="ECO:0000313" key="10">
    <source>
        <dbReference type="Proteomes" id="UP000236268"/>
    </source>
</evidence>
<evidence type="ECO:0000256" key="1">
    <source>
        <dbReference type="ARBA" id="ARBA00004141"/>
    </source>
</evidence>
<feature type="transmembrane region" description="Helical" evidence="6">
    <location>
        <begin position="42"/>
        <end position="64"/>
    </location>
</feature>
<keyword evidence="7" id="KW-0614">Plasmid</keyword>
<keyword evidence="3 6" id="KW-0812">Transmembrane</keyword>
<evidence type="ECO:0000256" key="3">
    <source>
        <dbReference type="ARBA" id="ARBA00022692"/>
    </source>
</evidence>
<dbReference type="EMBL" id="POWG01000017">
    <property type="protein sequence ID" value="PNQ97709.1"/>
    <property type="molecule type" value="Genomic_DNA"/>
</dbReference>
<dbReference type="AlphaFoldDB" id="A0A060DVE1"/>
<feature type="transmembrane region" description="Helical" evidence="6">
    <location>
        <begin position="163"/>
        <end position="183"/>
    </location>
</feature>
<dbReference type="Pfam" id="PF03741">
    <property type="entry name" value="TerC"/>
    <property type="match status" value="1"/>
</dbReference>
<gene>
    <name evidence="7" type="ORF">ABAZ39_24815</name>
    <name evidence="8" type="ORF">C1S70_16740</name>
</gene>
<dbReference type="PANTHER" id="PTHR30238:SF4">
    <property type="entry name" value="SLL1022 PROTEIN"/>
    <property type="match status" value="1"/>
</dbReference>
<keyword evidence="4 6" id="KW-1133">Transmembrane helix</keyword>
<reference evidence="8 10" key="2">
    <citation type="submission" date="2018-01" db="EMBL/GenBank/DDBJ databases">
        <title>Whole genome sequence of Azospirillum brasilense REC3 isolated from strawberry roots.</title>
        <authorList>
            <person name="Fontana C.A."/>
            <person name="Salazar S.M."/>
            <person name="Bassi D."/>
            <person name="Puglisi E."/>
            <person name="Lovaisa N.C."/>
            <person name="Toffoli L.M."/>
            <person name="Pedraza R."/>
            <person name="Cocconcelli P.S."/>
        </authorList>
    </citation>
    <scope>NUCLEOTIDE SEQUENCE [LARGE SCALE GENOMIC DNA]</scope>
    <source>
        <strain evidence="8 10">REC3</strain>
        <plasmid evidence="8">p9unnamed</plasmid>
    </source>
</reference>
<comment type="similarity">
    <text evidence="2">Belongs to the TerC family.</text>
</comment>
<geneLocation type="plasmid" evidence="8">
    <name>p9unnamed</name>
</geneLocation>
<geneLocation type="plasmid" evidence="7 9">
    <name>AbAZ39_p2</name>
</geneLocation>
<evidence type="ECO:0000313" key="9">
    <source>
        <dbReference type="Proteomes" id="UP000027186"/>
    </source>
</evidence>
<evidence type="ECO:0000256" key="2">
    <source>
        <dbReference type="ARBA" id="ARBA00007511"/>
    </source>
</evidence>
<accession>A0A060DVE1</accession>
<dbReference type="EMBL" id="CP007795">
    <property type="protein sequence ID" value="AIB15118.1"/>
    <property type="molecule type" value="Genomic_DNA"/>
</dbReference>
<evidence type="ECO:0000256" key="6">
    <source>
        <dbReference type="SAM" id="Phobius"/>
    </source>
</evidence>
<comment type="subcellular location">
    <subcellularLocation>
        <location evidence="1">Membrane</location>
        <topology evidence="1">Multi-pass membrane protein</topology>
    </subcellularLocation>
</comment>
<dbReference type="PANTHER" id="PTHR30238">
    <property type="entry name" value="MEMBRANE BOUND PREDICTED REDOX MODULATOR"/>
    <property type="match status" value="1"/>
</dbReference>
<reference evidence="7 9" key="1">
    <citation type="journal article" date="2014" name="Genome Announc.">
        <title>Complete Genome Sequence of the Model Rhizosphere Strain Azospirillum brasilense Az39, Successfully Applied in Agriculture.</title>
        <authorList>
            <person name="Rivera D."/>
            <person name="Revale S."/>
            <person name="Molina R."/>
            <person name="Gualpa J."/>
            <person name="Puente M."/>
            <person name="Maroniche G."/>
            <person name="Paris G."/>
            <person name="Baker D."/>
            <person name="Clavijo B."/>
            <person name="McLay K."/>
            <person name="Spaepen S."/>
            <person name="Perticari A."/>
            <person name="Vazquez M."/>
            <person name="Wisniewski-Dye F."/>
            <person name="Watkins C."/>
            <person name="Martinez-Abarca F."/>
            <person name="Vanderleyden J."/>
            <person name="Cassan F."/>
        </authorList>
    </citation>
    <scope>NUCLEOTIDE SEQUENCE [LARGE SCALE GENOMIC DNA]</scope>
    <source>
        <strain evidence="7 9">Az39</strain>
        <plasmid evidence="7">AbAZ39_p2</plasmid>
    </source>
</reference>
<sequence length="234" mass="24625">MDTSDFMIALLQIIWIDILLSGDNALVIALACRSLPPKQQKIGVFLGTGAAIVLRVLFAVIIAYLLAIPYLKIIGGALLFWIAIKLMLPTEEEAQAEHDGTSAGLWGVVRTIVIADAVMSLDNVIAIAAASHGNTVLLILGLAISIPLIVFGSTLILKAIERLPALVYAGAGLLGYIAAEVILTDPSIHSHVTESLPVLTGTAPFVAALGVMTAGFLMARSINRRRAVVETDPA</sequence>
<organism evidence="7 9">
    <name type="scientific">Azospirillum argentinense</name>
    <dbReference type="NCBI Taxonomy" id="2970906"/>
    <lineage>
        <taxon>Bacteria</taxon>
        <taxon>Pseudomonadati</taxon>
        <taxon>Pseudomonadota</taxon>
        <taxon>Alphaproteobacteria</taxon>
        <taxon>Rhodospirillales</taxon>
        <taxon>Azospirillaceae</taxon>
        <taxon>Azospirillum</taxon>
    </lineage>
</organism>
<dbReference type="Proteomes" id="UP000027186">
    <property type="component" value="Plasmid AbAZ39_p2"/>
</dbReference>
<evidence type="ECO:0008006" key="11">
    <source>
        <dbReference type="Google" id="ProtNLM"/>
    </source>
</evidence>
<evidence type="ECO:0000313" key="8">
    <source>
        <dbReference type="EMBL" id="PNQ97709.1"/>
    </source>
</evidence>
<evidence type="ECO:0000256" key="5">
    <source>
        <dbReference type="ARBA" id="ARBA00023136"/>
    </source>
</evidence>
<dbReference type="OrthoDB" id="9807970at2"/>
<name>A0A060DVE1_9PROT</name>
<proteinExistence type="inferred from homology"/>
<dbReference type="KEGG" id="abq:ABAZ39_24815"/>
<dbReference type="GO" id="GO:0016020">
    <property type="term" value="C:membrane"/>
    <property type="evidence" value="ECO:0007669"/>
    <property type="project" value="UniProtKB-SubCell"/>
</dbReference>
<feature type="transmembrane region" description="Helical" evidence="6">
    <location>
        <begin position="136"/>
        <end position="156"/>
    </location>
</feature>
<dbReference type="InterPro" id="IPR022301">
    <property type="entry name" value="Integral_membrane_YjbE"/>
</dbReference>
<evidence type="ECO:0000313" key="7">
    <source>
        <dbReference type="EMBL" id="AIB15118.1"/>
    </source>
</evidence>
<keyword evidence="5 6" id="KW-0472">Membrane</keyword>
<accession>A0A2K1FZ67</accession>
<feature type="transmembrane region" description="Helical" evidence="6">
    <location>
        <begin position="195"/>
        <end position="217"/>
    </location>
</feature>
<dbReference type="NCBIfam" id="TIGR03717">
    <property type="entry name" value="R_switched_YjbE"/>
    <property type="match status" value="1"/>
</dbReference>
<dbReference type="RefSeq" id="WP_040136474.1">
    <property type="nucleotide sequence ID" value="NZ_CP007795.1"/>
</dbReference>
<protein>
    <recommendedName>
        <fullName evidence="11">TerC family protein</fullName>
    </recommendedName>
</protein>
<feature type="transmembrane region" description="Helical" evidence="6">
    <location>
        <begin position="6"/>
        <end position="30"/>
    </location>
</feature>
<evidence type="ECO:0000256" key="4">
    <source>
        <dbReference type="ARBA" id="ARBA00022989"/>
    </source>
</evidence>
<dbReference type="InterPro" id="IPR005496">
    <property type="entry name" value="Integral_membrane_TerC"/>
</dbReference>
<dbReference type="Proteomes" id="UP000236268">
    <property type="component" value="Unassembled WGS sequence"/>
</dbReference>